<dbReference type="InterPro" id="IPR001278">
    <property type="entry name" value="Arg-tRNA-ligase"/>
</dbReference>
<dbReference type="GO" id="GO:0004814">
    <property type="term" value="F:arginine-tRNA ligase activity"/>
    <property type="evidence" value="ECO:0007669"/>
    <property type="project" value="InterPro"/>
</dbReference>
<accession>A0A392PXG5</accession>
<keyword evidence="1" id="KW-0067">ATP-binding</keyword>
<dbReference type="Proteomes" id="UP000265520">
    <property type="component" value="Unassembled WGS sequence"/>
</dbReference>
<comment type="caution">
    <text evidence="3">The sequence shown here is derived from an EMBL/GenBank/DDBJ whole genome shotgun (WGS) entry which is preliminary data.</text>
</comment>
<evidence type="ECO:0000313" key="3">
    <source>
        <dbReference type="EMBL" id="MCI16751.1"/>
    </source>
</evidence>
<dbReference type="GO" id="GO:0006420">
    <property type="term" value="P:arginyl-tRNA aminoacylation"/>
    <property type="evidence" value="ECO:0007669"/>
    <property type="project" value="InterPro"/>
</dbReference>
<reference evidence="3 4" key="1">
    <citation type="journal article" date="2018" name="Front. Plant Sci.">
        <title>Red Clover (Trifolium pratense) and Zigzag Clover (T. medium) - A Picture of Genomic Similarities and Differences.</title>
        <authorList>
            <person name="Dluhosova J."/>
            <person name="Istvanek J."/>
            <person name="Nedelnik J."/>
            <person name="Repkova J."/>
        </authorList>
    </citation>
    <scope>NUCLEOTIDE SEQUENCE [LARGE SCALE GENOMIC DNA]</scope>
    <source>
        <strain evidence="4">cv. 10/8</strain>
        <tissue evidence="3">Leaf</tissue>
    </source>
</reference>
<evidence type="ECO:0000259" key="2">
    <source>
        <dbReference type="Pfam" id="PF00750"/>
    </source>
</evidence>
<dbReference type="PANTHER" id="PTHR11956">
    <property type="entry name" value="ARGINYL-TRNA SYNTHETASE"/>
    <property type="match status" value="1"/>
</dbReference>
<dbReference type="SUPFAM" id="SSF52374">
    <property type="entry name" value="Nucleotidylyl transferase"/>
    <property type="match status" value="1"/>
</dbReference>
<evidence type="ECO:0000313" key="4">
    <source>
        <dbReference type="Proteomes" id="UP000265520"/>
    </source>
</evidence>
<keyword evidence="4" id="KW-1185">Reference proteome</keyword>
<keyword evidence="1" id="KW-0648">Protein biosynthesis</keyword>
<keyword evidence="1 3" id="KW-0436">Ligase</keyword>
<dbReference type="Pfam" id="PF00750">
    <property type="entry name" value="tRNA-synt_1d"/>
    <property type="match status" value="1"/>
</dbReference>
<proteinExistence type="inferred from homology"/>
<dbReference type="EMBL" id="LXQA010102285">
    <property type="protein sequence ID" value="MCI16751.1"/>
    <property type="molecule type" value="Genomic_DNA"/>
</dbReference>
<feature type="domain" description="Arginyl-tRNA synthetase catalytic core" evidence="2">
    <location>
        <begin position="18"/>
        <end position="102"/>
    </location>
</feature>
<dbReference type="Gene3D" id="3.40.50.620">
    <property type="entry name" value="HUPs"/>
    <property type="match status" value="1"/>
</dbReference>
<protein>
    <submittedName>
        <fullName evidence="3">Arginine-tRNA ligase cytoplasmic-like</fullName>
    </submittedName>
</protein>
<organism evidence="3 4">
    <name type="scientific">Trifolium medium</name>
    <dbReference type="NCBI Taxonomy" id="97028"/>
    <lineage>
        <taxon>Eukaryota</taxon>
        <taxon>Viridiplantae</taxon>
        <taxon>Streptophyta</taxon>
        <taxon>Embryophyta</taxon>
        <taxon>Tracheophyta</taxon>
        <taxon>Spermatophyta</taxon>
        <taxon>Magnoliopsida</taxon>
        <taxon>eudicotyledons</taxon>
        <taxon>Gunneridae</taxon>
        <taxon>Pentapetalae</taxon>
        <taxon>rosids</taxon>
        <taxon>fabids</taxon>
        <taxon>Fabales</taxon>
        <taxon>Fabaceae</taxon>
        <taxon>Papilionoideae</taxon>
        <taxon>50 kb inversion clade</taxon>
        <taxon>NPAAA clade</taxon>
        <taxon>Hologalegina</taxon>
        <taxon>IRL clade</taxon>
        <taxon>Trifolieae</taxon>
        <taxon>Trifolium</taxon>
    </lineage>
</organism>
<dbReference type="AlphaFoldDB" id="A0A392PXG5"/>
<dbReference type="GO" id="GO:0005524">
    <property type="term" value="F:ATP binding"/>
    <property type="evidence" value="ECO:0007669"/>
    <property type="project" value="UniProtKB-KW"/>
</dbReference>
<sequence>AFRRAGWLPKDENEYPICTHVGFGLVLGDDGKRFRSRSSETVRLVDLLDEAKKRAKDALLERENAKDWSEEEIEKTSEAIGYGAVKYADLKINRTTNYTFNFDQMLNDK</sequence>
<comment type="similarity">
    <text evidence="1">Belongs to the class-I aminoacyl-tRNA synthetase family.</text>
</comment>
<evidence type="ECO:0000256" key="1">
    <source>
        <dbReference type="RuleBase" id="RU363038"/>
    </source>
</evidence>
<dbReference type="PANTHER" id="PTHR11956:SF5">
    <property type="entry name" value="ARGININE--TRNA LIGASE, CYTOPLASMIC"/>
    <property type="match status" value="1"/>
</dbReference>
<keyword evidence="1" id="KW-0030">Aminoacyl-tRNA synthetase</keyword>
<keyword evidence="1" id="KW-0547">Nucleotide-binding</keyword>
<dbReference type="InterPro" id="IPR035684">
    <property type="entry name" value="ArgRS_core"/>
</dbReference>
<feature type="non-terminal residue" evidence="3">
    <location>
        <position position="1"/>
    </location>
</feature>
<dbReference type="InterPro" id="IPR014729">
    <property type="entry name" value="Rossmann-like_a/b/a_fold"/>
</dbReference>
<name>A0A392PXG5_9FABA</name>
<feature type="non-terminal residue" evidence="3">
    <location>
        <position position="109"/>
    </location>
</feature>